<dbReference type="InterPro" id="IPR050109">
    <property type="entry name" value="HTH-type_TetR-like_transc_reg"/>
</dbReference>
<feature type="compositionally biased region" description="Basic residues" evidence="5">
    <location>
        <begin position="216"/>
        <end position="233"/>
    </location>
</feature>
<keyword evidence="2 4" id="KW-0238">DNA-binding</keyword>
<dbReference type="PANTHER" id="PTHR30055">
    <property type="entry name" value="HTH-TYPE TRANSCRIPTIONAL REGULATOR RUTR"/>
    <property type="match status" value="1"/>
</dbReference>
<dbReference type="InterPro" id="IPR001647">
    <property type="entry name" value="HTH_TetR"/>
</dbReference>
<dbReference type="SUPFAM" id="SSF46689">
    <property type="entry name" value="Homeodomain-like"/>
    <property type="match status" value="1"/>
</dbReference>
<protein>
    <submittedName>
        <fullName evidence="7">TetR/AcrR family transcriptional regulator</fullName>
    </submittedName>
</protein>
<accession>A0ABS0NUQ5</accession>
<evidence type="ECO:0000256" key="2">
    <source>
        <dbReference type="ARBA" id="ARBA00023125"/>
    </source>
</evidence>
<feature type="region of interest" description="Disordered" evidence="5">
    <location>
        <begin position="212"/>
        <end position="233"/>
    </location>
</feature>
<sequence length="233" mass="25252">MKSAASLTEAPEATDGREVKGAIMRARLRAATEQLIAEVGVDAASAAAIALRCGVSRGAMLHHYPTRNELIIDTAAHFWQRARDIVAGLADDVGNGRTDVATFVGRLYEEVFRANALVTMLDLMVSGRSETKIGEAVNGILSDLFTSYEDLGAQAFEASGLPRERIHVIITLIVSTLRGLRIQDNIHPDEARVRAVLATLVEAVEALLQKGDRTAPRRVSKKPKAATTRSRKR</sequence>
<feature type="DNA-binding region" description="H-T-H motif" evidence="4">
    <location>
        <begin position="45"/>
        <end position="64"/>
    </location>
</feature>
<organism evidence="7 8">
    <name type="scientific">Bradyrhizobium diversitatis</name>
    <dbReference type="NCBI Taxonomy" id="2755406"/>
    <lineage>
        <taxon>Bacteria</taxon>
        <taxon>Pseudomonadati</taxon>
        <taxon>Pseudomonadota</taxon>
        <taxon>Alphaproteobacteria</taxon>
        <taxon>Hyphomicrobiales</taxon>
        <taxon>Nitrobacteraceae</taxon>
        <taxon>Bradyrhizobium</taxon>
    </lineage>
</organism>
<evidence type="ECO:0000313" key="8">
    <source>
        <dbReference type="Proteomes" id="UP001194539"/>
    </source>
</evidence>
<dbReference type="Proteomes" id="UP001194539">
    <property type="component" value="Unassembled WGS sequence"/>
</dbReference>
<dbReference type="InterPro" id="IPR009057">
    <property type="entry name" value="Homeodomain-like_sf"/>
</dbReference>
<dbReference type="Gene3D" id="1.10.357.10">
    <property type="entry name" value="Tetracycline Repressor, domain 2"/>
    <property type="match status" value="1"/>
</dbReference>
<comment type="caution">
    <text evidence="7">The sequence shown here is derived from an EMBL/GenBank/DDBJ whole genome shotgun (WGS) entry which is preliminary data.</text>
</comment>
<dbReference type="EMBL" id="JACEGD010000001">
    <property type="protein sequence ID" value="MBH5384740.1"/>
    <property type="molecule type" value="Genomic_DNA"/>
</dbReference>
<evidence type="ECO:0000256" key="5">
    <source>
        <dbReference type="SAM" id="MobiDB-lite"/>
    </source>
</evidence>
<evidence type="ECO:0000256" key="4">
    <source>
        <dbReference type="PROSITE-ProRule" id="PRU00335"/>
    </source>
</evidence>
<evidence type="ECO:0000256" key="1">
    <source>
        <dbReference type="ARBA" id="ARBA00023015"/>
    </source>
</evidence>
<name>A0ABS0NUQ5_9BRAD</name>
<dbReference type="PANTHER" id="PTHR30055:SF234">
    <property type="entry name" value="HTH-TYPE TRANSCRIPTIONAL REGULATOR BETI"/>
    <property type="match status" value="1"/>
</dbReference>
<keyword evidence="8" id="KW-1185">Reference proteome</keyword>
<evidence type="ECO:0000256" key="3">
    <source>
        <dbReference type="ARBA" id="ARBA00023163"/>
    </source>
</evidence>
<dbReference type="Pfam" id="PF00440">
    <property type="entry name" value="TetR_N"/>
    <property type="match status" value="1"/>
</dbReference>
<reference evidence="7 8" key="1">
    <citation type="submission" date="2020-07" db="EMBL/GenBank/DDBJ databases">
        <title>Bradyrhizobium diversity isolated from nodules of indigenous legumes of Western Australia.</title>
        <authorList>
            <person name="Klepa M.S."/>
        </authorList>
    </citation>
    <scope>NUCLEOTIDE SEQUENCE [LARGE SCALE GENOMIC DNA]</scope>
    <source>
        <strain evidence="7 8">CNPSo 4019</strain>
    </source>
</reference>
<dbReference type="RefSeq" id="WP_197964548.1">
    <property type="nucleotide sequence ID" value="NZ_JACEGD010000001.1"/>
</dbReference>
<gene>
    <name evidence="7" type="ORF">H1B27_00360</name>
</gene>
<proteinExistence type="predicted"/>
<keyword evidence="3" id="KW-0804">Transcription</keyword>
<dbReference type="PROSITE" id="PS50977">
    <property type="entry name" value="HTH_TETR_2"/>
    <property type="match status" value="1"/>
</dbReference>
<evidence type="ECO:0000313" key="7">
    <source>
        <dbReference type="EMBL" id="MBH5384740.1"/>
    </source>
</evidence>
<evidence type="ECO:0000259" key="6">
    <source>
        <dbReference type="PROSITE" id="PS50977"/>
    </source>
</evidence>
<feature type="domain" description="HTH tetR-type" evidence="6">
    <location>
        <begin position="22"/>
        <end position="82"/>
    </location>
</feature>
<keyword evidence="1" id="KW-0805">Transcription regulation</keyword>